<dbReference type="EMBL" id="JACHBQ010000001">
    <property type="protein sequence ID" value="MBB5642250.1"/>
    <property type="molecule type" value="Genomic_DNA"/>
</dbReference>
<dbReference type="OrthoDB" id="4084810at2"/>
<dbReference type="Proteomes" id="UP000029864">
    <property type="component" value="Unassembled WGS sequence"/>
</dbReference>
<evidence type="ECO:0000313" key="8">
    <source>
        <dbReference type="Proteomes" id="UP000561726"/>
    </source>
</evidence>
<name>A0A099J3R7_9MICO</name>
<dbReference type="GO" id="GO:0003700">
    <property type="term" value="F:DNA-binding transcription factor activity"/>
    <property type="evidence" value="ECO:0007669"/>
    <property type="project" value="InterPro"/>
</dbReference>
<dbReference type="PROSITE" id="PS50949">
    <property type="entry name" value="HTH_GNTR"/>
    <property type="match status" value="1"/>
</dbReference>
<dbReference type="STRING" id="1001240.GY21_17260"/>
<proteinExistence type="predicted"/>
<reference evidence="6 8" key="2">
    <citation type="submission" date="2020-08" db="EMBL/GenBank/DDBJ databases">
        <title>Sequencing the genomes of 1000 actinobacteria strains.</title>
        <authorList>
            <person name="Klenk H.-P."/>
        </authorList>
    </citation>
    <scope>NUCLEOTIDE SEQUENCE [LARGE SCALE GENOMIC DNA]</scope>
    <source>
        <strain evidence="6 8">DSM 21065</strain>
    </source>
</reference>
<dbReference type="Pfam" id="PF07729">
    <property type="entry name" value="FCD"/>
    <property type="match status" value="1"/>
</dbReference>
<gene>
    <name evidence="6" type="ORF">BJ997_002798</name>
    <name evidence="5" type="ORF">GY21_17260</name>
</gene>
<protein>
    <submittedName>
        <fullName evidence="5 6">GntR family transcriptional regulator</fullName>
    </submittedName>
</protein>
<keyword evidence="2 6" id="KW-0238">DNA-binding</keyword>
<dbReference type="PANTHER" id="PTHR43537">
    <property type="entry name" value="TRANSCRIPTIONAL REGULATOR, GNTR FAMILY"/>
    <property type="match status" value="1"/>
</dbReference>
<keyword evidence="1" id="KW-0805">Transcription regulation</keyword>
<dbReference type="SUPFAM" id="SSF46785">
    <property type="entry name" value="Winged helix' DNA-binding domain"/>
    <property type="match status" value="1"/>
</dbReference>
<dbReference type="SMART" id="SM00895">
    <property type="entry name" value="FCD"/>
    <property type="match status" value="1"/>
</dbReference>
<dbReference type="InterPro" id="IPR011711">
    <property type="entry name" value="GntR_C"/>
</dbReference>
<dbReference type="InterPro" id="IPR036390">
    <property type="entry name" value="WH_DNA-bd_sf"/>
</dbReference>
<dbReference type="Proteomes" id="UP000561726">
    <property type="component" value="Unassembled WGS sequence"/>
</dbReference>
<evidence type="ECO:0000313" key="5">
    <source>
        <dbReference type="EMBL" id="KGJ72157.1"/>
    </source>
</evidence>
<dbReference type="PANTHER" id="PTHR43537:SF24">
    <property type="entry name" value="GLUCONATE OPERON TRANSCRIPTIONAL REPRESSOR"/>
    <property type="match status" value="1"/>
</dbReference>
<keyword evidence="3" id="KW-0804">Transcription</keyword>
<dbReference type="Gene3D" id="1.10.10.10">
    <property type="entry name" value="Winged helix-like DNA-binding domain superfamily/Winged helix DNA-binding domain"/>
    <property type="match status" value="1"/>
</dbReference>
<dbReference type="AlphaFoldDB" id="A0A099J3R7"/>
<dbReference type="Gene3D" id="1.20.120.530">
    <property type="entry name" value="GntR ligand-binding domain-like"/>
    <property type="match status" value="1"/>
</dbReference>
<evidence type="ECO:0000313" key="7">
    <source>
        <dbReference type="Proteomes" id="UP000029864"/>
    </source>
</evidence>
<accession>A0A099J3R7</accession>
<evidence type="ECO:0000256" key="3">
    <source>
        <dbReference type="ARBA" id="ARBA00023163"/>
    </source>
</evidence>
<dbReference type="CDD" id="cd07377">
    <property type="entry name" value="WHTH_GntR"/>
    <property type="match status" value="1"/>
</dbReference>
<dbReference type="GO" id="GO:0003677">
    <property type="term" value="F:DNA binding"/>
    <property type="evidence" value="ECO:0007669"/>
    <property type="project" value="UniProtKB-KW"/>
</dbReference>
<dbReference type="InterPro" id="IPR000524">
    <property type="entry name" value="Tscrpt_reg_HTH_GntR"/>
</dbReference>
<evidence type="ECO:0000256" key="2">
    <source>
        <dbReference type="ARBA" id="ARBA00023125"/>
    </source>
</evidence>
<sequence>MLDQTEFHTDAATPANTAASAPEPLSKAILAYQWIKERITDGSFSPGYRLVLGQIAAAVGVSQVPVREAIRLLESEGLVTFERNVGAQVAVIDADEYVHTMQTLSLVEGLATALAAPALAPHTLQQARAINQAMAECLLDFDPVAFTRLNREFHTLLFEACSNPHLLDLVDRYWVRLGTIRESTFSFVPGRATESVAEHTALLDLIASGADPLTIEMAARNHRLATVNAFLRQQHRA</sequence>
<reference evidence="5 7" key="1">
    <citation type="submission" date="2014-08" db="EMBL/GenBank/DDBJ databases">
        <authorList>
            <person name="Sisinthy S."/>
        </authorList>
    </citation>
    <scope>NUCLEOTIDE SEQUENCE [LARGE SCALE GENOMIC DNA]</scope>
    <source>
        <strain evidence="5 7">RuG17</strain>
    </source>
</reference>
<feature type="domain" description="HTH gntR-type" evidence="4">
    <location>
        <begin position="25"/>
        <end position="92"/>
    </location>
</feature>
<dbReference type="InterPro" id="IPR036388">
    <property type="entry name" value="WH-like_DNA-bd_sf"/>
</dbReference>
<dbReference type="Pfam" id="PF00392">
    <property type="entry name" value="GntR"/>
    <property type="match status" value="1"/>
</dbReference>
<dbReference type="SUPFAM" id="SSF48008">
    <property type="entry name" value="GntR ligand-binding domain-like"/>
    <property type="match status" value="1"/>
</dbReference>
<dbReference type="RefSeq" id="WP_084141555.1">
    <property type="nucleotide sequence ID" value="NZ_JACHBQ010000001.1"/>
</dbReference>
<dbReference type="SMART" id="SM00345">
    <property type="entry name" value="HTH_GNTR"/>
    <property type="match status" value="1"/>
</dbReference>
<organism evidence="5 7">
    <name type="scientific">Cryobacterium roopkundense</name>
    <dbReference type="NCBI Taxonomy" id="1001240"/>
    <lineage>
        <taxon>Bacteria</taxon>
        <taxon>Bacillati</taxon>
        <taxon>Actinomycetota</taxon>
        <taxon>Actinomycetes</taxon>
        <taxon>Micrococcales</taxon>
        <taxon>Microbacteriaceae</taxon>
        <taxon>Cryobacterium</taxon>
    </lineage>
</organism>
<dbReference type="EMBL" id="JPXF01000093">
    <property type="protein sequence ID" value="KGJ72157.1"/>
    <property type="molecule type" value="Genomic_DNA"/>
</dbReference>
<evidence type="ECO:0000259" key="4">
    <source>
        <dbReference type="PROSITE" id="PS50949"/>
    </source>
</evidence>
<keyword evidence="7" id="KW-1185">Reference proteome</keyword>
<evidence type="ECO:0000256" key="1">
    <source>
        <dbReference type="ARBA" id="ARBA00023015"/>
    </source>
</evidence>
<dbReference type="InterPro" id="IPR008920">
    <property type="entry name" value="TF_FadR/GntR_C"/>
</dbReference>
<dbReference type="eggNOG" id="COG1802">
    <property type="taxonomic scope" value="Bacteria"/>
</dbReference>
<evidence type="ECO:0000313" key="6">
    <source>
        <dbReference type="EMBL" id="MBB5642250.1"/>
    </source>
</evidence>
<comment type="caution">
    <text evidence="5">The sequence shown here is derived from an EMBL/GenBank/DDBJ whole genome shotgun (WGS) entry which is preliminary data.</text>
</comment>